<dbReference type="GO" id="GO:0016052">
    <property type="term" value="P:carbohydrate catabolic process"/>
    <property type="evidence" value="ECO:0007669"/>
    <property type="project" value="InterPro"/>
</dbReference>
<dbReference type="EMBL" id="BDCR01000002">
    <property type="protein sequence ID" value="GAT62507.1"/>
    <property type="molecule type" value="Genomic_DNA"/>
</dbReference>
<dbReference type="SUPFAM" id="SSF49344">
    <property type="entry name" value="CBD9-like"/>
    <property type="match status" value="1"/>
</dbReference>
<reference evidence="3" key="2">
    <citation type="journal article" date="2017" name="Genome Announc.">
        <title>Draft genome sequence of Paludibacter jiangxiensis NM7(T), a propionate-producing fermentative bacterium.</title>
        <authorList>
            <person name="Qiu Y.-L."/>
            <person name="Tourlousse D.M."/>
            <person name="Matsuura N."/>
            <person name="Ohashi A."/>
            <person name="Sekiguchi Y."/>
        </authorList>
    </citation>
    <scope>NUCLEOTIDE SEQUENCE [LARGE SCALE GENOMIC DNA]</scope>
    <source>
        <strain evidence="3">NM7</strain>
    </source>
</reference>
<feature type="domain" description="Carbohydrate-binding" evidence="1">
    <location>
        <begin position="30"/>
        <end position="214"/>
    </location>
</feature>
<evidence type="ECO:0000259" key="1">
    <source>
        <dbReference type="Pfam" id="PF16011"/>
    </source>
</evidence>
<dbReference type="OrthoDB" id="9801646at2"/>
<accession>A0A161LE95</accession>
<organism evidence="2 3">
    <name type="scientific">Paludibacter jiangxiensis</name>
    <dbReference type="NCBI Taxonomy" id="681398"/>
    <lineage>
        <taxon>Bacteria</taxon>
        <taxon>Pseudomonadati</taxon>
        <taxon>Bacteroidota</taxon>
        <taxon>Bacteroidia</taxon>
        <taxon>Bacteroidales</taxon>
        <taxon>Paludibacteraceae</taxon>
        <taxon>Paludibacter</taxon>
    </lineage>
</organism>
<protein>
    <submittedName>
        <fullName evidence="2">Carbohydrate-binding family 9</fullName>
    </submittedName>
</protein>
<dbReference type="InterPro" id="IPR010502">
    <property type="entry name" value="Carb-bd_dom_fam9"/>
</dbReference>
<dbReference type="Proteomes" id="UP000076586">
    <property type="component" value="Unassembled WGS sequence"/>
</dbReference>
<dbReference type="Pfam" id="PF16011">
    <property type="entry name" value="CBM9_2"/>
    <property type="match status" value="1"/>
</dbReference>
<keyword evidence="3" id="KW-1185">Reference proteome</keyword>
<reference evidence="3" key="1">
    <citation type="submission" date="2016-04" db="EMBL/GenBank/DDBJ databases">
        <title>Draft genome sequence of Paludibacter jiangxiensis strain NM7.</title>
        <authorList>
            <person name="Qiu Y."/>
            <person name="Matsuura N."/>
            <person name="Ohashi A."/>
            <person name="Tourlousse M.D."/>
            <person name="Sekiguchi Y."/>
        </authorList>
    </citation>
    <scope>NUCLEOTIDE SEQUENCE [LARGE SCALE GENOMIC DNA]</scope>
    <source>
        <strain evidence="3">NM7</strain>
    </source>
</reference>
<dbReference type="GO" id="GO:0030246">
    <property type="term" value="F:carbohydrate binding"/>
    <property type="evidence" value="ECO:0007669"/>
    <property type="project" value="InterPro"/>
</dbReference>
<evidence type="ECO:0000313" key="3">
    <source>
        <dbReference type="Proteomes" id="UP000076586"/>
    </source>
</evidence>
<comment type="caution">
    <text evidence="2">The sequence shown here is derived from an EMBL/GenBank/DDBJ whole genome shotgun (WGS) entry which is preliminary data.</text>
</comment>
<gene>
    <name evidence="2" type="ORF">PJIAN_266</name>
</gene>
<dbReference type="CDD" id="cd09620">
    <property type="entry name" value="CBM9_like_3"/>
    <property type="match status" value="1"/>
</dbReference>
<sequence length="215" mass="24577">MKTINVPYVDRLDDASIESVADILTEEGSAGSIDSINWPERYPYKPITSFRIARSASAICIKYTVCGNVLCAVYSKDQQPVWKDSCVEFFCKRADQNGYMNFEFNCIGTCYSAKHITRHESELRTPEELQQILRYPSIGTKAFQELEGMFEWELTVAIPFSLLGIDPENLPEKILGNFYKCADDTAFQHYLSWNPITTPAPDFHRPEFFGELKLV</sequence>
<proteinExistence type="predicted"/>
<dbReference type="STRING" id="681398.PJIAN_266"/>
<name>A0A161LE95_9BACT</name>
<evidence type="ECO:0000313" key="2">
    <source>
        <dbReference type="EMBL" id="GAT62507.1"/>
    </source>
</evidence>
<dbReference type="RefSeq" id="WP_068702894.1">
    <property type="nucleotide sequence ID" value="NZ_BDCR01000002.1"/>
</dbReference>
<dbReference type="AlphaFoldDB" id="A0A161LE95"/>
<dbReference type="Gene3D" id="2.60.40.1190">
    <property type="match status" value="1"/>
</dbReference>
<dbReference type="GO" id="GO:0004553">
    <property type="term" value="F:hydrolase activity, hydrolyzing O-glycosyl compounds"/>
    <property type="evidence" value="ECO:0007669"/>
    <property type="project" value="InterPro"/>
</dbReference>